<dbReference type="Pfam" id="PF01546">
    <property type="entry name" value="Peptidase_M20"/>
    <property type="match status" value="1"/>
</dbReference>
<comment type="caution">
    <text evidence="4">The sequence shown here is derived from an EMBL/GenBank/DDBJ whole genome shotgun (WGS) entry which is preliminary data.</text>
</comment>
<dbReference type="Gene3D" id="3.30.70.360">
    <property type="match status" value="1"/>
</dbReference>
<keyword evidence="5" id="KW-1185">Reference proteome</keyword>
<dbReference type="InterPro" id="IPR051458">
    <property type="entry name" value="Cyt/Met_Dipeptidase"/>
</dbReference>
<reference evidence="4 5" key="1">
    <citation type="submission" date="2024-10" db="EMBL/GenBank/DDBJ databases">
        <title>Updated reference genomes for cyclostephanoid diatoms.</title>
        <authorList>
            <person name="Roberts W.R."/>
            <person name="Alverson A.J."/>
        </authorList>
    </citation>
    <scope>NUCLEOTIDE SEQUENCE [LARGE SCALE GENOMIC DNA]</scope>
    <source>
        <strain evidence="4 5">AJA276-08</strain>
    </source>
</reference>
<protein>
    <recommendedName>
        <fullName evidence="6">Peptidase M20 dimerisation domain-containing protein</fullName>
    </recommendedName>
</protein>
<proteinExistence type="predicted"/>
<evidence type="ECO:0000313" key="5">
    <source>
        <dbReference type="Proteomes" id="UP001530315"/>
    </source>
</evidence>
<dbReference type="AlphaFoldDB" id="A0ABD3MBJ1"/>
<evidence type="ECO:0008006" key="6">
    <source>
        <dbReference type="Google" id="ProtNLM"/>
    </source>
</evidence>
<evidence type="ECO:0000256" key="1">
    <source>
        <dbReference type="ARBA" id="ARBA00022670"/>
    </source>
</evidence>
<dbReference type="SUPFAM" id="SSF53187">
    <property type="entry name" value="Zn-dependent exopeptidases"/>
    <property type="match status" value="1"/>
</dbReference>
<dbReference type="Proteomes" id="UP001530315">
    <property type="component" value="Unassembled WGS sequence"/>
</dbReference>
<keyword evidence="1" id="KW-0645">Protease</keyword>
<name>A0ABD3MBJ1_9STRA</name>
<dbReference type="GO" id="GO:0006508">
    <property type="term" value="P:proteolysis"/>
    <property type="evidence" value="ECO:0007669"/>
    <property type="project" value="UniProtKB-KW"/>
</dbReference>
<evidence type="ECO:0000256" key="2">
    <source>
        <dbReference type="ARBA" id="ARBA00022723"/>
    </source>
</evidence>
<keyword evidence="3" id="KW-0378">Hydrolase</keyword>
<dbReference type="Gene3D" id="3.40.630.10">
    <property type="entry name" value="Zn peptidases"/>
    <property type="match status" value="1"/>
</dbReference>
<dbReference type="InterPro" id="IPR002933">
    <property type="entry name" value="Peptidase_M20"/>
</dbReference>
<evidence type="ECO:0000256" key="3">
    <source>
        <dbReference type="ARBA" id="ARBA00022801"/>
    </source>
</evidence>
<keyword evidence="2" id="KW-0479">Metal-binding</keyword>
<dbReference type="EMBL" id="JALLAZ020001851">
    <property type="protein sequence ID" value="KAL3761470.1"/>
    <property type="molecule type" value="Genomic_DNA"/>
</dbReference>
<accession>A0ABD3MBJ1</accession>
<dbReference type="PANTHER" id="PTHR43270:SF4">
    <property type="entry name" value="CARNOSINE DIPEPTIDASE 2, ISOFORM A"/>
    <property type="match status" value="1"/>
</dbReference>
<sequence>MAAEDDDYFAKSFFEHVDKSVSQYVSELGEAVAIPSVSADLPRHLHDIIEMMEWTKDYISRLDGWVHLLPNPQGKDDHGHDLPPILLAEFKAAKNPDKKKTVCCYAHLDVQPAAKEDGWDSDPFVLTERDEKLFGRGSTDDKGPALSWLWVIEAHRKLNVDLPVNVKLIYEGMEESGSTGMFEAIQMLSKDGEFLSDADFFCISDSYWLGAQKPCLTYGLKGLAYFSVSVQCCGQDLHSGLTGGSVHESMTDLVRLMSSLIDSSGQILVPGILDDVAPVTLEEDALYDGINFDCEAYKDEINVSSVSNKLLHEDKKSLLMAIWRFPTLSLHGIEVR</sequence>
<evidence type="ECO:0000313" key="4">
    <source>
        <dbReference type="EMBL" id="KAL3761470.1"/>
    </source>
</evidence>
<dbReference type="GO" id="GO:0046872">
    <property type="term" value="F:metal ion binding"/>
    <property type="evidence" value="ECO:0007669"/>
    <property type="project" value="UniProtKB-KW"/>
</dbReference>
<dbReference type="GO" id="GO:0008233">
    <property type="term" value="F:peptidase activity"/>
    <property type="evidence" value="ECO:0007669"/>
    <property type="project" value="UniProtKB-KW"/>
</dbReference>
<gene>
    <name evidence="4" type="ORF">ACHAW5_001400</name>
</gene>
<organism evidence="4 5">
    <name type="scientific">Stephanodiscus triporus</name>
    <dbReference type="NCBI Taxonomy" id="2934178"/>
    <lineage>
        <taxon>Eukaryota</taxon>
        <taxon>Sar</taxon>
        <taxon>Stramenopiles</taxon>
        <taxon>Ochrophyta</taxon>
        <taxon>Bacillariophyta</taxon>
        <taxon>Coscinodiscophyceae</taxon>
        <taxon>Thalassiosirophycidae</taxon>
        <taxon>Stephanodiscales</taxon>
        <taxon>Stephanodiscaceae</taxon>
        <taxon>Stephanodiscus</taxon>
    </lineage>
</organism>
<dbReference type="PANTHER" id="PTHR43270">
    <property type="entry name" value="BETA-ALA-HIS DIPEPTIDASE"/>
    <property type="match status" value="1"/>
</dbReference>